<dbReference type="GO" id="GO:0000398">
    <property type="term" value="P:mRNA splicing, via spliceosome"/>
    <property type="evidence" value="ECO:0007669"/>
    <property type="project" value="TreeGrafter"/>
</dbReference>
<name>A0A0B1S803_OESDE</name>
<accession>A0A0B1S803</accession>
<proteinExistence type="predicted"/>
<dbReference type="GO" id="GO:0071014">
    <property type="term" value="C:post-mRNA release spliceosomal complex"/>
    <property type="evidence" value="ECO:0007669"/>
    <property type="project" value="TreeGrafter"/>
</dbReference>
<evidence type="ECO:0000259" key="1">
    <source>
        <dbReference type="Pfam" id="PF04676"/>
    </source>
</evidence>
<dbReference type="PANTHER" id="PTHR12072:SF4">
    <property type="entry name" value="CWF19-LIKE PROTEIN 1"/>
    <property type="match status" value="1"/>
</dbReference>
<dbReference type="AlphaFoldDB" id="A0A0B1S803"/>
<gene>
    <name evidence="2" type="ORF">OESDEN_20994</name>
</gene>
<dbReference type="InterPro" id="IPR040194">
    <property type="entry name" value="Cwf19-like"/>
</dbReference>
<dbReference type="OrthoDB" id="444325at2759"/>
<feature type="domain" description="Cwf19-like protein C-terminal" evidence="1">
    <location>
        <begin position="2"/>
        <end position="54"/>
    </location>
</feature>
<dbReference type="EMBL" id="KN605394">
    <property type="protein sequence ID" value="KHJ79360.1"/>
    <property type="molecule type" value="Genomic_DNA"/>
</dbReference>
<dbReference type="InterPro" id="IPR006767">
    <property type="entry name" value="Cwf19-like_C_dom-2"/>
</dbReference>
<dbReference type="GO" id="GO:0061632">
    <property type="term" value="F:RNA lariat debranching enzyme activator activity"/>
    <property type="evidence" value="ECO:0007669"/>
    <property type="project" value="TreeGrafter"/>
</dbReference>
<dbReference type="Proteomes" id="UP000053660">
    <property type="component" value="Unassembled WGS sequence"/>
</dbReference>
<reference evidence="2 3" key="1">
    <citation type="submission" date="2014-03" db="EMBL/GenBank/DDBJ databases">
        <title>Draft genome of the hookworm Oesophagostomum dentatum.</title>
        <authorList>
            <person name="Mitreva M."/>
        </authorList>
    </citation>
    <scope>NUCLEOTIDE SEQUENCE [LARGE SCALE GENOMIC DNA]</scope>
    <source>
        <strain evidence="2 3">OD-Hann</strain>
    </source>
</reference>
<evidence type="ECO:0000313" key="3">
    <source>
        <dbReference type="Proteomes" id="UP000053660"/>
    </source>
</evidence>
<sequence length="60" mass="7025">MKDFPLQFAREVLASRPILNCEEKADWRTCALSKDDETKLAKKLQERFRPFDFTSADDSD</sequence>
<dbReference type="PANTHER" id="PTHR12072">
    <property type="entry name" value="CWF19, CELL CYCLE CONTROL PROTEIN"/>
    <property type="match status" value="1"/>
</dbReference>
<protein>
    <recommendedName>
        <fullName evidence="1">Cwf19-like protein C-terminal domain-containing protein</fullName>
    </recommendedName>
</protein>
<keyword evidence="3" id="KW-1185">Reference proteome</keyword>
<dbReference type="Pfam" id="PF04676">
    <property type="entry name" value="CwfJ_C_2"/>
    <property type="match status" value="1"/>
</dbReference>
<organism evidence="2 3">
    <name type="scientific">Oesophagostomum dentatum</name>
    <name type="common">Nodular worm</name>
    <dbReference type="NCBI Taxonomy" id="61180"/>
    <lineage>
        <taxon>Eukaryota</taxon>
        <taxon>Metazoa</taxon>
        <taxon>Ecdysozoa</taxon>
        <taxon>Nematoda</taxon>
        <taxon>Chromadorea</taxon>
        <taxon>Rhabditida</taxon>
        <taxon>Rhabditina</taxon>
        <taxon>Rhabditomorpha</taxon>
        <taxon>Strongyloidea</taxon>
        <taxon>Strongylidae</taxon>
        <taxon>Oesophagostomum</taxon>
    </lineage>
</organism>
<evidence type="ECO:0000313" key="2">
    <source>
        <dbReference type="EMBL" id="KHJ79360.1"/>
    </source>
</evidence>